<keyword evidence="2" id="KW-0732">Signal</keyword>
<organism evidence="4 5">
    <name type="scientific">Marinobacter aromaticivorans</name>
    <dbReference type="NCBI Taxonomy" id="1494078"/>
    <lineage>
        <taxon>Bacteria</taxon>
        <taxon>Pseudomonadati</taxon>
        <taxon>Pseudomonadota</taxon>
        <taxon>Gammaproteobacteria</taxon>
        <taxon>Pseudomonadales</taxon>
        <taxon>Marinobacteraceae</taxon>
        <taxon>Marinobacter</taxon>
    </lineage>
</organism>
<sequence length="132" mass="14246">MNKLLVSLTASIALLTAGPALAQQNPQSPATTGESSGYSNPAAAGTQKTNYTDAELKQFIKAQEGITEVREEYIEKIESADSQEKAQELQMEANDEMVSVIEDSGMDIPTYNAIATAYSSEPKVRNRIDALM</sequence>
<feature type="domain" description="DUF4168" evidence="3">
    <location>
        <begin position="53"/>
        <end position="128"/>
    </location>
</feature>
<feature type="signal peptide" evidence="2">
    <location>
        <begin position="1"/>
        <end position="22"/>
    </location>
</feature>
<protein>
    <submittedName>
        <fullName evidence="4">DUF4168 domain-containing protein</fullName>
    </submittedName>
</protein>
<name>A0ABW2IRU8_9GAMM</name>
<dbReference type="EMBL" id="JBHTBD010000001">
    <property type="protein sequence ID" value="MFC7293704.1"/>
    <property type="molecule type" value="Genomic_DNA"/>
</dbReference>
<proteinExistence type="predicted"/>
<evidence type="ECO:0000313" key="4">
    <source>
        <dbReference type="EMBL" id="MFC7293704.1"/>
    </source>
</evidence>
<gene>
    <name evidence="4" type="ORF">ACFQQA_03095</name>
</gene>
<feature type="region of interest" description="Disordered" evidence="1">
    <location>
        <begin position="21"/>
        <end position="46"/>
    </location>
</feature>
<evidence type="ECO:0000313" key="5">
    <source>
        <dbReference type="Proteomes" id="UP001596506"/>
    </source>
</evidence>
<feature type="chain" id="PRO_5045339082" evidence="2">
    <location>
        <begin position="23"/>
        <end position="132"/>
    </location>
</feature>
<keyword evidence="5" id="KW-1185">Reference proteome</keyword>
<dbReference type="Pfam" id="PF13767">
    <property type="entry name" value="DUF4168"/>
    <property type="match status" value="1"/>
</dbReference>
<comment type="caution">
    <text evidence="4">The sequence shown here is derived from an EMBL/GenBank/DDBJ whole genome shotgun (WGS) entry which is preliminary data.</text>
</comment>
<dbReference type="Proteomes" id="UP001596506">
    <property type="component" value="Unassembled WGS sequence"/>
</dbReference>
<feature type="compositionally biased region" description="Polar residues" evidence="1">
    <location>
        <begin position="22"/>
        <end position="39"/>
    </location>
</feature>
<evidence type="ECO:0000256" key="1">
    <source>
        <dbReference type="SAM" id="MobiDB-lite"/>
    </source>
</evidence>
<evidence type="ECO:0000259" key="3">
    <source>
        <dbReference type="Pfam" id="PF13767"/>
    </source>
</evidence>
<evidence type="ECO:0000256" key="2">
    <source>
        <dbReference type="SAM" id="SignalP"/>
    </source>
</evidence>
<reference evidence="5" key="1">
    <citation type="journal article" date="2019" name="Int. J. Syst. Evol. Microbiol.">
        <title>The Global Catalogue of Microorganisms (GCM) 10K type strain sequencing project: providing services to taxonomists for standard genome sequencing and annotation.</title>
        <authorList>
            <consortium name="The Broad Institute Genomics Platform"/>
            <consortium name="The Broad Institute Genome Sequencing Center for Infectious Disease"/>
            <person name="Wu L."/>
            <person name="Ma J."/>
        </authorList>
    </citation>
    <scope>NUCLEOTIDE SEQUENCE [LARGE SCALE GENOMIC DNA]</scope>
    <source>
        <strain evidence="5">CCUG 60559</strain>
    </source>
</reference>
<accession>A0ABW2IRU8</accession>
<dbReference type="InterPro" id="IPR025433">
    <property type="entry name" value="DUF4168"/>
</dbReference>
<dbReference type="RefSeq" id="WP_100687001.1">
    <property type="nucleotide sequence ID" value="NZ_JBHTBD010000001.1"/>
</dbReference>